<evidence type="ECO:0000313" key="2">
    <source>
        <dbReference type="EMBL" id="TCS83386.1"/>
    </source>
</evidence>
<dbReference type="OrthoDB" id="9794671at2"/>
<feature type="domain" description="Sporulation stage II protein D amidase enhancer LytB N-terminal" evidence="1">
    <location>
        <begin position="57"/>
        <end position="163"/>
    </location>
</feature>
<keyword evidence="3" id="KW-1185">Reference proteome</keyword>
<reference evidence="2 3" key="1">
    <citation type="submission" date="2019-03" db="EMBL/GenBank/DDBJ databases">
        <title>Genomic Encyclopedia of Type Strains, Phase IV (KMG-IV): sequencing the most valuable type-strain genomes for metagenomic binning, comparative biology and taxonomic classification.</title>
        <authorList>
            <person name="Goeker M."/>
        </authorList>
    </citation>
    <scope>NUCLEOTIDE SEQUENCE [LARGE SCALE GENOMIC DNA]</scope>
    <source>
        <strain evidence="2 3">DSM 23802</strain>
    </source>
</reference>
<sequence>MRIRPLIFVFLFVLGAAMIFIPAVFTMIGPKKQIDLPPNKKVELKLDPNHSVKVTVYRNSLGKVETYPLEEYVRGVVAAEMPIEFELEALKAQALSARTYIIKRILEKDFSGVPQGAMVTDTVQHQVFVSDSELQKRWGLEYPAKISKLNQAINETMGQVIAYEGKPISAVYFSTSNGYTENSEDYWSKEVPYLRSVASPWDKASPKYQSTMVVPFSEIKGNLKVDATVLASTGQEWIKILEKTSTGRVKKIRVGDKLLTGREMRDLFSLRSSDFTIEVKKDQVVFHMVGYGHGVGMSQYGANGMAQEGKKAEEIVKYYYKGVQIEDYAKWVK</sequence>
<comment type="caution">
    <text evidence="2">The sequence shown here is derived from an EMBL/GenBank/DDBJ whole genome shotgun (WGS) entry which is preliminary data.</text>
</comment>
<dbReference type="Proteomes" id="UP000295788">
    <property type="component" value="Unassembled WGS sequence"/>
</dbReference>
<proteinExistence type="predicted"/>
<dbReference type="Pfam" id="PF08486">
    <property type="entry name" value="SpoIID"/>
    <property type="match status" value="1"/>
</dbReference>
<protein>
    <submittedName>
        <fullName evidence="2">Stage II sporulation protein D</fullName>
    </submittedName>
</protein>
<dbReference type="InterPro" id="IPR013693">
    <property type="entry name" value="SpoIID/LytB_N"/>
</dbReference>
<dbReference type="AlphaFoldDB" id="A0A4R3KIJ5"/>
<dbReference type="NCBIfam" id="TIGR02870">
    <property type="entry name" value="spore_II_D"/>
    <property type="match status" value="1"/>
</dbReference>
<accession>A0A4R3KIJ5</accession>
<dbReference type="InterPro" id="IPR051922">
    <property type="entry name" value="Bact_Sporulation_Assoc"/>
</dbReference>
<dbReference type="GO" id="GO:0030288">
    <property type="term" value="C:outer membrane-bounded periplasmic space"/>
    <property type="evidence" value="ECO:0007669"/>
    <property type="project" value="TreeGrafter"/>
</dbReference>
<organism evidence="2 3">
    <name type="scientific">Tepidibacillus fermentans</name>
    <dbReference type="NCBI Taxonomy" id="1281767"/>
    <lineage>
        <taxon>Bacteria</taxon>
        <taxon>Bacillati</taxon>
        <taxon>Bacillota</taxon>
        <taxon>Bacilli</taxon>
        <taxon>Bacillales</taxon>
        <taxon>Bacillaceae</taxon>
        <taxon>Tepidibacillus</taxon>
    </lineage>
</organism>
<name>A0A4R3KIJ5_9BACI</name>
<evidence type="ECO:0000259" key="1">
    <source>
        <dbReference type="Pfam" id="PF08486"/>
    </source>
</evidence>
<dbReference type="RefSeq" id="WP_132767869.1">
    <property type="nucleotide sequence ID" value="NZ_SMAB01000005.1"/>
</dbReference>
<dbReference type="InterPro" id="IPR013486">
    <property type="entry name" value="SpoIID/LytB"/>
</dbReference>
<dbReference type="NCBIfam" id="TIGR02669">
    <property type="entry name" value="SpoIID_LytB"/>
    <property type="match status" value="1"/>
</dbReference>
<dbReference type="PANTHER" id="PTHR30032">
    <property type="entry name" value="N-ACETYLMURAMOYL-L-ALANINE AMIDASE-RELATED"/>
    <property type="match status" value="1"/>
</dbReference>
<dbReference type="EMBL" id="SMAB01000005">
    <property type="protein sequence ID" value="TCS83386.1"/>
    <property type="molecule type" value="Genomic_DNA"/>
</dbReference>
<evidence type="ECO:0000313" key="3">
    <source>
        <dbReference type="Proteomes" id="UP000295788"/>
    </source>
</evidence>
<dbReference type="InterPro" id="IPR014225">
    <property type="entry name" value="Spore_II_D_firmicutes"/>
</dbReference>
<dbReference type="GO" id="GO:0030435">
    <property type="term" value="P:sporulation resulting in formation of a cellular spore"/>
    <property type="evidence" value="ECO:0007669"/>
    <property type="project" value="InterPro"/>
</dbReference>
<dbReference type="PANTHER" id="PTHR30032:SF4">
    <property type="entry name" value="AMIDASE ENHANCER"/>
    <property type="match status" value="1"/>
</dbReference>
<gene>
    <name evidence="2" type="ORF">EDD72_105128</name>
</gene>